<dbReference type="InterPro" id="IPR051548">
    <property type="entry name" value="Grx-like_ET"/>
</dbReference>
<dbReference type="PROSITE" id="PS00195">
    <property type="entry name" value="GLUTAREDOXIN_1"/>
    <property type="match status" value="1"/>
</dbReference>
<dbReference type="PANTHER" id="PTHR34386">
    <property type="entry name" value="GLUTAREDOXIN"/>
    <property type="match status" value="1"/>
</dbReference>
<comment type="caution">
    <text evidence="2">The sequence shown here is derived from an EMBL/GenBank/DDBJ whole genome shotgun (WGS) entry which is preliminary data.</text>
</comment>
<reference evidence="2 3" key="1">
    <citation type="journal article" date="2019" name="Int. J. Syst. Evol. Microbiol.">
        <title>The Global Catalogue of Microorganisms (GCM) 10K type strain sequencing project: providing services to taxonomists for standard genome sequencing and annotation.</title>
        <authorList>
            <consortium name="The Broad Institute Genomics Platform"/>
            <consortium name="The Broad Institute Genome Sequencing Center for Infectious Disease"/>
            <person name="Wu L."/>
            <person name="Ma J."/>
        </authorList>
    </citation>
    <scope>NUCLEOTIDE SEQUENCE [LARGE SCALE GENOMIC DNA]</scope>
    <source>
        <strain evidence="2 3">JCM 9731</strain>
    </source>
</reference>
<sequence length="79" mass="9025">MPNITVYTTSQCPYCVMVKNFLNDEGLTFKEVNVQRNQREAQRLVKETGHIGVPQINIDGQWVLGFDPESIMKLVQKEG</sequence>
<dbReference type="PROSITE" id="PS51354">
    <property type="entry name" value="GLUTAREDOXIN_2"/>
    <property type="match status" value="1"/>
</dbReference>
<dbReference type="InterPro" id="IPR002109">
    <property type="entry name" value="Glutaredoxin"/>
</dbReference>
<evidence type="ECO:0000259" key="1">
    <source>
        <dbReference type="Pfam" id="PF00462"/>
    </source>
</evidence>
<proteinExistence type="predicted"/>
<dbReference type="CDD" id="cd02976">
    <property type="entry name" value="NrdH"/>
    <property type="match status" value="1"/>
</dbReference>
<organism evidence="2 3">
    <name type="scientific">Bacillus carboniphilus</name>
    <dbReference type="NCBI Taxonomy" id="86663"/>
    <lineage>
        <taxon>Bacteria</taxon>
        <taxon>Bacillati</taxon>
        <taxon>Bacillota</taxon>
        <taxon>Bacilli</taxon>
        <taxon>Bacillales</taxon>
        <taxon>Bacillaceae</taxon>
        <taxon>Bacillus</taxon>
    </lineage>
</organism>
<dbReference type="Pfam" id="PF00462">
    <property type="entry name" value="Glutaredoxin"/>
    <property type="match status" value="1"/>
</dbReference>
<name>A0ABN0VSD1_9BACI</name>
<keyword evidence="3" id="KW-1185">Reference proteome</keyword>
<evidence type="ECO:0000313" key="2">
    <source>
        <dbReference type="EMBL" id="GAA0316100.1"/>
    </source>
</evidence>
<dbReference type="InterPro" id="IPR036249">
    <property type="entry name" value="Thioredoxin-like_sf"/>
</dbReference>
<dbReference type="Gene3D" id="3.40.30.10">
    <property type="entry name" value="Glutaredoxin"/>
    <property type="match status" value="1"/>
</dbReference>
<dbReference type="RefSeq" id="WP_343795764.1">
    <property type="nucleotide sequence ID" value="NZ_BAAADJ010000004.1"/>
</dbReference>
<accession>A0ABN0VSD1</accession>
<gene>
    <name evidence="2" type="primary">grxC</name>
    <name evidence="2" type="ORF">GCM10008967_03340</name>
</gene>
<protein>
    <submittedName>
        <fullName evidence="2">Glutaredoxin 3</fullName>
    </submittedName>
</protein>
<dbReference type="PANTHER" id="PTHR34386:SF1">
    <property type="entry name" value="GLUTAREDOXIN-LIKE PROTEIN NRDH"/>
    <property type="match status" value="1"/>
</dbReference>
<feature type="domain" description="Glutaredoxin" evidence="1">
    <location>
        <begin position="4"/>
        <end position="63"/>
    </location>
</feature>
<dbReference type="SUPFAM" id="SSF52833">
    <property type="entry name" value="Thioredoxin-like"/>
    <property type="match status" value="1"/>
</dbReference>
<dbReference type="InterPro" id="IPR011767">
    <property type="entry name" value="GLR_AS"/>
</dbReference>
<evidence type="ECO:0000313" key="3">
    <source>
        <dbReference type="Proteomes" id="UP001500782"/>
    </source>
</evidence>
<dbReference type="EMBL" id="BAAADJ010000004">
    <property type="protein sequence ID" value="GAA0316100.1"/>
    <property type="molecule type" value="Genomic_DNA"/>
</dbReference>
<dbReference type="Proteomes" id="UP001500782">
    <property type="component" value="Unassembled WGS sequence"/>
</dbReference>